<keyword evidence="3" id="KW-1185">Reference proteome</keyword>
<evidence type="ECO:0000313" key="2">
    <source>
        <dbReference type="EMBL" id="MCZ9305533.1"/>
    </source>
</evidence>
<comment type="caution">
    <text evidence="2">The sequence shown here is derived from an EMBL/GenBank/DDBJ whole genome shotgun (WGS) entry which is preliminary data.</text>
</comment>
<dbReference type="AlphaFoldDB" id="A0A9X3MA67"/>
<dbReference type="Proteomes" id="UP001146505">
    <property type="component" value="Unassembled WGS sequence"/>
</dbReference>
<dbReference type="GeneID" id="301813565"/>
<organism evidence="2 3">
    <name type="scientific">Corynebacterium macclintockiae</name>
    <dbReference type="NCBI Taxonomy" id="2913501"/>
    <lineage>
        <taxon>Bacteria</taxon>
        <taxon>Bacillati</taxon>
        <taxon>Actinomycetota</taxon>
        <taxon>Actinomycetes</taxon>
        <taxon>Mycobacteriales</taxon>
        <taxon>Corynebacteriaceae</taxon>
        <taxon>Corynebacterium</taxon>
    </lineage>
</organism>
<evidence type="ECO:0000313" key="3">
    <source>
        <dbReference type="Proteomes" id="UP001146505"/>
    </source>
</evidence>
<keyword evidence="1" id="KW-0472">Membrane</keyword>
<name>A0A9X3MA67_9CORY</name>
<accession>A0A9X3MA67</accession>
<feature type="transmembrane region" description="Helical" evidence="1">
    <location>
        <begin position="13"/>
        <end position="36"/>
    </location>
</feature>
<evidence type="ECO:0000256" key="1">
    <source>
        <dbReference type="SAM" id="Phobius"/>
    </source>
</evidence>
<dbReference type="EMBL" id="JAKMUV010000011">
    <property type="protein sequence ID" value="MCZ9305533.1"/>
    <property type="molecule type" value="Genomic_DNA"/>
</dbReference>
<gene>
    <name evidence="2" type="ORF">L8U58_08365</name>
</gene>
<dbReference type="RefSeq" id="WP_043012789.1">
    <property type="nucleotide sequence ID" value="NZ_JAKMUV010000011.1"/>
</dbReference>
<keyword evidence="1" id="KW-0812">Transmembrane</keyword>
<keyword evidence="1" id="KW-1133">Transmembrane helix</keyword>
<reference evidence="2" key="1">
    <citation type="submission" date="2022-02" db="EMBL/GenBank/DDBJ databases">
        <title>Corynebacterium sp. from urogenital microbiome.</title>
        <authorList>
            <person name="Cappelli E.A."/>
            <person name="Ribeiro T.G."/>
            <person name="Peixe L."/>
        </authorList>
    </citation>
    <scope>NUCLEOTIDE SEQUENCE</scope>
    <source>
        <strain evidence="2">C9Ua_112</strain>
    </source>
</reference>
<sequence length="66" mass="7602">MYAMLWRNLPGPWWVKLFIVLVLLVGIFFLLMEVVFPWVGPMMPWTDVGVSEGLLRIADAQRVLGL</sequence>
<protein>
    <submittedName>
        <fullName evidence="2">Uncharacterized protein</fullName>
    </submittedName>
</protein>
<proteinExistence type="predicted"/>